<dbReference type="InterPro" id="IPR050345">
    <property type="entry name" value="Aliph_Amidase/BUP"/>
</dbReference>
<dbReference type="InterPro" id="IPR003010">
    <property type="entry name" value="C-N_Hydrolase"/>
</dbReference>
<organism evidence="3 4">
    <name type="scientific">Vibrio galatheae</name>
    <dbReference type="NCBI Taxonomy" id="579748"/>
    <lineage>
        <taxon>Bacteria</taxon>
        <taxon>Pseudomonadati</taxon>
        <taxon>Pseudomonadota</taxon>
        <taxon>Gammaproteobacteria</taxon>
        <taxon>Vibrionales</taxon>
        <taxon>Vibrionaceae</taxon>
        <taxon>Vibrio</taxon>
    </lineage>
</organism>
<dbReference type="AlphaFoldDB" id="A0A0F4NNG5"/>
<evidence type="ECO:0000313" key="4">
    <source>
        <dbReference type="Proteomes" id="UP000033673"/>
    </source>
</evidence>
<dbReference type="GO" id="GO:0016746">
    <property type="term" value="F:acyltransferase activity"/>
    <property type="evidence" value="ECO:0007669"/>
    <property type="project" value="UniProtKB-KW"/>
</dbReference>
<dbReference type="EMBL" id="JXXV01000007">
    <property type="protein sequence ID" value="KJY84700.1"/>
    <property type="molecule type" value="Genomic_DNA"/>
</dbReference>
<evidence type="ECO:0000313" key="3">
    <source>
        <dbReference type="EMBL" id="KJY84700.1"/>
    </source>
</evidence>
<dbReference type="PANTHER" id="PTHR43674:SF2">
    <property type="entry name" value="BETA-UREIDOPROPIONASE"/>
    <property type="match status" value="1"/>
</dbReference>
<feature type="domain" description="CN hydrolase" evidence="2">
    <location>
        <begin position="15"/>
        <end position="289"/>
    </location>
</feature>
<dbReference type="InterPro" id="IPR036526">
    <property type="entry name" value="C-N_Hydrolase_sf"/>
</dbReference>
<dbReference type="GO" id="GO:0050126">
    <property type="term" value="F:N-carbamoylputrescine amidase activity"/>
    <property type="evidence" value="ECO:0007669"/>
    <property type="project" value="TreeGrafter"/>
</dbReference>
<protein>
    <submittedName>
        <fullName evidence="3">Acyltransferase</fullName>
    </submittedName>
</protein>
<dbReference type="STRING" id="579748.TW81_03745"/>
<evidence type="ECO:0000259" key="2">
    <source>
        <dbReference type="PROSITE" id="PS50263"/>
    </source>
</evidence>
<keyword evidence="4" id="KW-1185">Reference proteome</keyword>
<dbReference type="GO" id="GO:0033388">
    <property type="term" value="P:putrescine biosynthetic process from arginine"/>
    <property type="evidence" value="ECO:0007669"/>
    <property type="project" value="TreeGrafter"/>
</dbReference>
<accession>A0A0F4NNG5</accession>
<comment type="caution">
    <text evidence="3">The sequence shown here is derived from an EMBL/GenBank/DDBJ whole genome shotgun (WGS) entry which is preliminary data.</text>
</comment>
<proteinExistence type="predicted"/>
<dbReference type="PROSITE" id="PS50263">
    <property type="entry name" value="CN_HYDROLASE"/>
    <property type="match status" value="1"/>
</dbReference>
<keyword evidence="1" id="KW-0378">Hydrolase</keyword>
<dbReference type="OrthoDB" id="9811121at2"/>
<sequence length="330" mass="37357">MVDIHQVKGTIMKDIRVATVQFNHHANDKNYNLSVIQSYVEKAAKQGVKIIAFPEMCVTGYWHVSKLKKSEINDLSEFIPQGETSQRLLKMSEQYQISIGAGLIEKDKHGNLYNSYIMAMPDGQISKHRKLHTFVSEHMKSGNEYTVFDTPHGCRVGILICWDNNLVENVRITALKGADILVAPHQTGGTNSRSPNAMGLIDPQLWHNRHQDPDSIRSEMQGSKGRKWLMRWLPARAHDNGMFLIFSNGVGVDMDEVRTGNAMVLNPYGEIIAETDCIDNDMVIADLNAKDLNMCTGRRWIRGRRPNLYAPLTMEGNELTPYQARFSTQK</sequence>
<name>A0A0F4NNG5_9VIBR</name>
<dbReference type="Pfam" id="PF00795">
    <property type="entry name" value="CN_hydrolase"/>
    <property type="match status" value="1"/>
</dbReference>
<dbReference type="PATRIC" id="fig|579748.3.peg.778"/>
<dbReference type="Gene3D" id="3.60.110.10">
    <property type="entry name" value="Carbon-nitrogen hydrolase"/>
    <property type="match status" value="1"/>
</dbReference>
<dbReference type="SUPFAM" id="SSF56317">
    <property type="entry name" value="Carbon-nitrogen hydrolase"/>
    <property type="match status" value="1"/>
</dbReference>
<dbReference type="PANTHER" id="PTHR43674">
    <property type="entry name" value="NITRILASE C965.09-RELATED"/>
    <property type="match status" value="1"/>
</dbReference>
<keyword evidence="3" id="KW-0808">Transferase</keyword>
<dbReference type="CDD" id="cd07585">
    <property type="entry name" value="nitrilase_7"/>
    <property type="match status" value="1"/>
</dbReference>
<gene>
    <name evidence="3" type="ORF">TW81_03745</name>
</gene>
<dbReference type="Proteomes" id="UP000033673">
    <property type="component" value="Unassembled WGS sequence"/>
</dbReference>
<reference evidence="3 4" key="1">
    <citation type="journal article" date="2015" name="BMC Genomics">
        <title>Genome mining reveals unlocked bioactive potential of marine Gram-negative bacteria.</title>
        <authorList>
            <person name="Machado H."/>
            <person name="Sonnenschein E.C."/>
            <person name="Melchiorsen J."/>
            <person name="Gram L."/>
        </authorList>
    </citation>
    <scope>NUCLEOTIDE SEQUENCE [LARGE SCALE GENOMIC DNA]</scope>
    <source>
        <strain evidence="3 4">S2757</strain>
    </source>
</reference>
<evidence type="ECO:0000256" key="1">
    <source>
        <dbReference type="ARBA" id="ARBA00022801"/>
    </source>
</evidence>
<keyword evidence="3" id="KW-0012">Acyltransferase</keyword>